<dbReference type="KEGG" id="ssyi:EKG83_19605"/>
<dbReference type="Pfam" id="PF13424">
    <property type="entry name" value="TPR_12"/>
    <property type="match status" value="2"/>
</dbReference>
<proteinExistence type="inferred from homology"/>
<evidence type="ECO:0000256" key="3">
    <source>
        <dbReference type="PROSITE-ProRule" id="PRU01091"/>
    </source>
</evidence>
<dbReference type="SUPFAM" id="SSF48452">
    <property type="entry name" value="TPR-like"/>
    <property type="match status" value="2"/>
</dbReference>
<gene>
    <name evidence="5" type="ORF">EKG83_19605</name>
</gene>
<dbReference type="SMART" id="SM00382">
    <property type="entry name" value="AAA"/>
    <property type="match status" value="1"/>
</dbReference>
<dbReference type="GO" id="GO:0000160">
    <property type="term" value="P:phosphorelay signal transduction system"/>
    <property type="evidence" value="ECO:0007669"/>
    <property type="project" value="InterPro"/>
</dbReference>
<comment type="similarity">
    <text evidence="1">Belongs to the AfsR/DnrI/RedD regulatory family.</text>
</comment>
<dbReference type="InterPro" id="IPR016032">
    <property type="entry name" value="Sig_transdc_resp-reg_C-effctor"/>
</dbReference>
<dbReference type="Proteomes" id="UP000325787">
    <property type="component" value="Chromosome"/>
</dbReference>
<dbReference type="OrthoDB" id="33864at2"/>
<name>A0A5Q0GZ85_SACSY</name>
<evidence type="ECO:0000256" key="1">
    <source>
        <dbReference type="ARBA" id="ARBA00005820"/>
    </source>
</evidence>
<dbReference type="SMART" id="SM00862">
    <property type="entry name" value="Trans_reg_C"/>
    <property type="match status" value="1"/>
</dbReference>
<dbReference type="Gene3D" id="3.40.50.300">
    <property type="entry name" value="P-loop containing nucleotide triphosphate hydrolases"/>
    <property type="match status" value="1"/>
</dbReference>
<dbReference type="InterPro" id="IPR005158">
    <property type="entry name" value="BTAD"/>
</dbReference>
<dbReference type="InterPro" id="IPR003593">
    <property type="entry name" value="AAA+_ATPase"/>
</dbReference>
<dbReference type="SMART" id="SM01043">
    <property type="entry name" value="BTAD"/>
    <property type="match status" value="1"/>
</dbReference>
<accession>A0A5Q0GZ85</accession>
<dbReference type="EMBL" id="CP034550">
    <property type="protein sequence ID" value="QFZ19346.1"/>
    <property type="molecule type" value="Genomic_DNA"/>
</dbReference>
<dbReference type="PANTHER" id="PTHR47691">
    <property type="entry name" value="REGULATOR-RELATED"/>
    <property type="match status" value="1"/>
</dbReference>
<evidence type="ECO:0000313" key="5">
    <source>
        <dbReference type="EMBL" id="QFZ19346.1"/>
    </source>
</evidence>
<dbReference type="Pfam" id="PF00486">
    <property type="entry name" value="Trans_reg_C"/>
    <property type="match status" value="1"/>
</dbReference>
<dbReference type="InterPro" id="IPR027417">
    <property type="entry name" value="P-loop_NTPase"/>
</dbReference>
<reference evidence="6" key="1">
    <citation type="journal article" date="2021" name="Curr. Microbiol.">
        <title>Complete genome of nocamycin-producing strain Saccharothrix syringae NRRL B-16468 reveals the biosynthetic potential for secondary metabolites.</title>
        <authorList>
            <person name="Mo X."/>
            <person name="Yang S."/>
        </authorList>
    </citation>
    <scope>NUCLEOTIDE SEQUENCE [LARGE SCALE GENOMIC DNA]</scope>
    <source>
        <strain evidence="6">ATCC 51364 / DSM 43886 / JCM 6844 / KCTC 9398 / NBRC 14523 / NRRL B-16468 / INA 2240</strain>
    </source>
</reference>
<dbReference type="GO" id="GO:0006355">
    <property type="term" value="P:regulation of DNA-templated transcription"/>
    <property type="evidence" value="ECO:0007669"/>
    <property type="project" value="InterPro"/>
</dbReference>
<keyword evidence="2 3" id="KW-0238">DNA-binding</keyword>
<dbReference type="SUPFAM" id="SSF52540">
    <property type="entry name" value="P-loop containing nucleoside triphosphate hydrolases"/>
    <property type="match status" value="1"/>
</dbReference>
<feature type="DNA-binding region" description="OmpR/PhoB-type" evidence="3">
    <location>
        <begin position="2"/>
        <end position="105"/>
    </location>
</feature>
<dbReference type="SUPFAM" id="SSF46894">
    <property type="entry name" value="C-terminal effector domain of the bipartite response regulators"/>
    <property type="match status" value="1"/>
</dbReference>
<dbReference type="InterPro" id="IPR011990">
    <property type="entry name" value="TPR-like_helical_dom_sf"/>
</dbReference>
<dbReference type="GO" id="GO:0003677">
    <property type="term" value="F:DNA binding"/>
    <property type="evidence" value="ECO:0007669"/>
    <property type="project" value="UniProtKB-UniRule"/>
</dbReference>
<protein>
    <submittedName>
        <fullName evidence="5">Tetratricopeptide repeat protein</fullName>
    </submittedName>
</protein>
<evidence type="ECO:0000313" key="6">
    <source>
        <dbReference type="Proteomes" id="UP000325787"/>
    </source>
</evidence>
<dbReference type="PROSITE" id="PS51755">
    <property type="entry name" value="OMPR_PHOB"/>
    <property type="match status" value="1"/>
</dbReference>
<dbReference type="RefSeq" id="WP_153278233.1">
    <property type="nucleotide sequence ID" value="NZ_CP034550.1"/>
</dbReference>
<feature type="domain" description="OmpR/PhoB-type" evidence="4">
    <location>
        <begin position="2"/>
        <end position="105"/>
    </location>
</feature>
<dbReference type="PANTHER" id="PTHR47691:SF3">
    <property type="entry name" value="HTH-TYPE TRANSCRIPTIONAL REGULATOR RV0890C-RELATED"/>
    <property type="match status" value="1"/>
</dbReference>
<dbReference type="Gene3D" id="1.10.10.10">
    <property type="entry name" value="Winged helix-like DNA-binding domain superfamily/Winged helix DNA-binding domain"/>
    <property type="match status" value="1"/>
</dbReference>
<dbReference type="Pfam" id="PF25872">
    <property type="entry name" value="HTH_77"/>
    <property type="match status" value="1"/>
</dbReference>
<dbReference type="AlphaFoldDB" id="A0A5Q0GZ85"/>
<dbReference type="Pfam" id="PF03704">
    <property type="entry name" value="BTAD"/>
    <property type="match status" value="1"/>
</dbReference>
<evidence type="ECO:0000259" key="4">
    <source>
        <dbReference type="PROSITE" id="PS51755"/>
    </source>
</evidence>
<dbReference type="Gene3D" id="1.25.40.10">
    <property type="entry name" value="Tetratricopeptide repeat domain"/>
    <property type="match status" value="2"/>
</dbReference>
<sequence length="1011" mass="106529">MHPVAVQGEGRSATVRLLGPVEVTGPGGVLRLPGARPRAVVALLGLRAPGVVSRPELVDALWGADPPPTAVKTLHSHIARIRRSLSDLGCGELLVTREPGYALDLDPPGSDLAVFEGHVRAGRCALRDGDAAAAAGELRAGLALWRGDPLADCPVAEWGHAEVARLDEARAAAAELLVEAELALGEHDAAAGELERLVRRYPFRERCWEFLVIAHHRGGRQGEALRAYRRAREVLLDELGLEPGPRLRRLEADVLAGVAELDPATAPRTGSGPATPAAPVLSAPATRVRGGDAGTALSARDERSAMAQPVTPGFPRGAAPVQGGWTAVVPGGLVGREREHAEVLTLLTRSRLVTLTGPGGCGKTSLALSVTAALAGHRRVVPVDLTPTRVPELVADAVATAVGVPEQPGVDRVDGLVGALAADSALILLDNCEHLLPACVDLVGRLLASCPGVAVLVTSREALRVPGEVACPVPPLAVPDPDVPRSLAELSAYDAVRLFLDRAAEHGQRFGDEDAVPIARLCATLDGLPLGLELAAARTPVLSPAQIARRLRDRFGLLTYSARTGAPAHHRTLRAAVAWSHDLLSPDEAALFARLGVFAGGFAVEAVEAVWEADRALDALTGLLAKSLVRVRREEACPRFSVLETIAAYAGERLADDPAAEAEARERHARHYARLAEEAAADGTGVLLRDLRVEHENLRLAVSWFVEAADPTAALDLAAALSRYCRLHGRYRDGRRWLDQALAGSAGAPPGPRSRALAGAASLALSECDYAQASARAAEGLDLAAATDDHWLVGRLRVLLGNVARERGEYAEALHHYRTCRDSFRACANRSGIAYSHQLAGATAWLAGDPDPAREELRASLAVLRELDDRRGAASSLAYLGAVALGDGRLDEARELLEEALDVFGQFDFKEGLAWALNLLGLVEHRAGRPGQADELLRASLALHRELGDRWREASVLEALAAVACALGEADRGAGLVHRAEVIRDAIGAPVPAVERPALAETRAAISAAGA</sequence>
<dbReference type="SMART" id="SM00028">
    <property type="entry name" value="TPR"/>
    <property type="match status" value="4"/>
</dbReference>
<keyword evidence="6" id="KW-1185">Reference proteome</keyword>
<dbReference type="InterPro" id="IPR019734">
    <property type="entry name" value="TPR_rpt"/>
</dbReference>
<organism evidence="5 6">
    <name type="scientific">Saccharothrix syringae</name>
    <name type="common">Nocardiopsis syringae</name>
    <dbReference type="NCBI Taxonomy" id="103733"/>
    <lineage>
        <taxon>Bacteria</taxon>
        <taxon>Bacillati</taxon>
        <taxon>Actinomycetota</taxon>
        <taxon>Actinomycetes</taxon>
        <taxon>Pseudonocardiales</taxon>
        <taxon>Pseudonocardiaceae</taxon>
        <taxon>Saccharothrix</taxon>
    </lineage>
</organism>
<evidence type="ECO:0000256" key="2">
    <source>
        <dbReference type="ARBA" id="ARBA00023125"/>
    </source>
</evidence>
<dbReference type="InterPro" id="IPR058852">
    <property type="entry name" value="HTH_77"/>
</dbReference>
<dbReference type="InterPro" id="IPR001867">
    <property type="entry name" value="OmpR/PhoB-type_DNA-bd"/>
</dbReference>
<dbReference type="CDD" id="cd15831">
    <property type="entry name" value="BTAD"/>
    <property type="match status" value="1"/>
</dbReference>
<dbReference type="InterPro" id="IPR036388">
    <property type="entry name" value="WH-like_DNA-bd_sf"/>
</dbReference>